<gene>
    <name evidence="1" type="ORF">FVD38_17370</name>
</gene>
<keyword evidence="2" id="KW-1185">Reference proteome</keyword>
<organism evidence="1 2">
    <name type="scientific">Massilia arenae</name>
    <dbReference type="NCBI Taxonomy" id="2603288"/>
    <lineage>
        <taxon>Bacteria</taxon>
        <taxon>Pseudomonadati</taxon>
        <taxon>Pseudomonadota</taxon>
        <taxon>Betaproteobacteria</taxon>
        <taxon>Burkholderiales</taxon>
        <taxon>Oxalobacteraceae</taxon>
        <taxon>Telluria group</taxon>
        <taxon>Massilia</taxon>
    </lineage>
</organism>
<dbReference type="RefSeq" id="WP_147935966.1">
    <property type="nucleotide sequence ID" value="NZ_VPFD01000018.1"/>
</dbReference>
<sequence length="106" mass="11898">MSSITSGKYFLLAISSTQINKDFYHSEIEPGIKNTEPELFDAFMETEFLRDTLSSTQHIDSYSQPHSPIGDHKISNKYLNDAIPTVTGEHSHGMPSIAGWQMGEYT</sequence>
<accession>A0A5C7G3L0</accession>
<comment type="caution">
    <text evidence="1">The sequence shown here is derived from an EMBL/GenBank/DDBJ whole genome shotgun (WGS) entry which is preliminary data.</text>
</comment>
<evidence type="ECO:0000313" key="1">
    <source>
        <dbReference type="EMBL" id="TXF98429.1"/>
    </source>
</evidence>
<reference evidence="1 2" key="1">
    <citation type="submission" date="2019-08" db="EMBL/GenBank/DDBJ databases">
        <title>Massilia golmudensis sp. nov., isolated from sand in the Qinghai-Tibetan Plateau.</title>
        <authorList>
            <person name="Zhang B."/>
        </authorList>
    </citation>
    <scope>NUCLEOTIDE SEQUENCE [LARGE SCALE GENOMIC DNA]</scope>
    <source>
        <strain evidence="1 2">GEM5</strain>
    </source>
</reference>
<evidence type="ECO:0000313" key="2">
    <source>
        <dbReference type="Proteomes" id="UP000321413"/>
    </source>
</evidence>
<dbReference type="AlphaFoldDB" id="A0A5C7G3L0"/>
<protein>
    <submittedName>
        <fullName evidence="1">Uncharacterized protein</fullName>
    </submittedName>
</protein>
<name>A0A5C7G3L0_9BURK</name>
<dbReference type="Proteomes" id="UP000321413">
    <property type="component" value="Unassembled WGS sequence"/>
</dbReference>
<proteinExistence type="predicted"/>
<dbReference type="EMBL" id="VPFD01000018">
    <property type="protein sequence ID" value="TXF98429.1"/>
    <property type="molecule type" value="Genomic_DNA"/>
</dbReference>